<gene>
    <name evidence="1" type="ORF">CC86DRAFT_260062</name>
</gene>
<protein>
    <recommendedName>
        <fullName evidence="3">Protein kinase domain-containing protein</fullName>
    </recommendedName>
</protein>
<dbReference type="Gene3D" id="1.10.510.10">
    <property type="entry name" value="Transferase(Phosphotransferase) domain 1"/>
    <property type="match status" value="1"/>
</dbReference>
<feature type="non-terminal residue" evidence="1">
    <location>
        <position position="1"/>
    </location>
</feature>
<dbReference type="AlphaFoldDB" id="A0A6A7A0Q0"/>
<dbReference type="SUPFAM" id="SSF56112">
    <property type="entry name" value="Protein kinase-like (PK-like)"/>
    <property type="match status" value="1"/>
</dbReference>
<organism evidence="1 2">
    <name type="scientific">Ophiobolus disseminans</name>
    <dbReference type="NCBI Taxonomy" id="1469910"/>
    <lineage>
        <taxon>Eukaryota</taxon>
        <taxon>Fungi</taxon>
        <taxon>Dikarya</taxon>
        <taxon>Ascomycota</taxon>
        <taxon>Pezizomycotina</taxon>
        <taxon>Dothideomycetes</taxon>
        <taxon>Pleosporomycetidae</taxon>
        <taxon>Pleosporales</taxon>
        <taxon>Pleosporineae</taxon>
        <taxon>Phaeosphaeriaceae</taxon>
        <taxon>Ophiobolus</taxon>
    </lineage>
</organism>
<feature type="non-terminal residue" evidence="1">
    <location>
        <position position="76"/>
    </location>
</feature>
<name>A0A6A7A0Q0_9PLEO</name>
<dbReference type="Proteomes" id="UP000799424">
    <property type="component" value="Unassembled WGS sequence"/>
</dbReference>
<proteinExistence type="predicted"/>
<dbReference type="InterPro" id="IPR011009">
    <property type="entry name" value="Kinase-like_dom_sf"/>
</dbReference>
<sequence length="76" mass="8987">LIMHVGDNELSCEVLAVLWDDRVADYHSYKPFSSWKDVEDGSFREVVTEMMQLDPQRRISAQQALEHPWFRGYEID</sequence>
<reference evidence="1" key="1">
    <citation type="journal article" date="2020" name="Stud. Mycol.">
        <title>101 Dothideomycetes genomes: a test case for predicting lifestyles and emergence of pathogens.</title>
        <authorList>
            <person name="Haridas S."/>
            <person name="Albert R."/>
            <person name="Binder M."/>
            <person name="Bloem J."/>
            <person name="Labutti K."/>
            <person name="Salamov A."/>
            <person name="Andreopoulos B."/>
            <person name="Baker S."/>
            <person name="Barry K."/>
            <person name="Bills G."/>
            <person name="Bluhm B."/>
            <person name="Cannon C."/>
            <person name="Castanera R."/>
            <person name="Culley D."/>
            <person name="Daum C."/>
            <person name="Ezra D."/>
            <person name="Gonzalez J."/>
            <person name="Henrissat B."/>
            <person name="Kuo A."/>
            <person name="Liang C."/>
            <person name="Lipzen A."/>
            <person name="Lutzoni F."/>
            <person name="Magnuson J."/>
            <person name="Mondo S."/>
            <person name="Nolan M."/>
            <person name="Ohm R."/>
            <person name="Pangilinan J."/>
            <person name="Park H.-J."/>
            <person name="Ramirez L."/>
            <person name="Alfaro M."/>
            <person name="Sun H."/>
            <person name="Tritt A."/>
            <person name="Yoshinaga Y."/>
            <person name="Zwiers L.-H."/>
            <person name="Turgeon B."/>
            <person name="Goodwin S."/>
            <person name="Spatafora J."/>
            <person name="Crous P."/>
            <person name="Grigoriev I."/>
        </authorList>
    </citation>
    <scope>NUCLEOTIDE SEQUENCE</scope>
    <source>
        <strain evidence="1">CBS 113818</strain>
    </source>
</reference>
<dbReference type="OrthoDB" id="4062651at2759"/>
<evidence type="ECO:0008006" key="3">
    <source>
        <dbReference type="Google" id="ProtNLM"/>
    </source>
</evidence>
<dbReference type="EMBL" id="MU006226">
    <property type="protein sequence ID" value="KAF2826364.1"/>
    <property type="molecule type" value="Genomic_DNA"/>
</dbReference>
<evidence type="ECO:0000313" key="2">
    <source>
        <dbReference type="Proteomes" id="UP000799424"/>
    </source>
</evidence>
<evidence type="ECO:0000313" key="1">
    <source>
        <dbReference type="EMBL" id="KAF2826364.1"/>
    </source>
</evidence>
<keyword evidence="2" id="KW-1185">Reference proteome</keyword>
<accession>A0A6A7A0Q0</accession>